<evidence type="ECO:0000313" key="3">
    <source>
        <dbReference type="Proteomes" id="UP001499942"/>
    </source>
</evidence>
<keyword evidence="3" id="KW-1185">Reference proteome</keyword>
<gene>
    <name evidence="2" type="ORF">GCM10010393_30770</name>
</gene>
<comment type="caution">
    <text evidence="2">The sequence shown here is derived from an EMBL/GenBank/DDBJ whole genome shotgun (WGS) entry which is preliminary data.</text>
</comment>
<accession>A0ABP5ZF48</accession>
<dbReference type="EMBL" id="BAAASR010000016">
    <property type="protein sequence ID" value="GAA2496533.1"/>
    <property type="molecule type" value="Genomic_DNA"/>
</dbReference>
<protein>
    <submittedName>
        <fullName evidence="2">Uncharacterized protein</fullName>
    </submittedName>
</protein>
<evidence type="ECO:0000256" key="1">
    <source>
        <dbReference type="SAM" id="MobiDB-lite"/>
    </source>
</evidence>
<evidence type="ECO:0000313" key="2">
    <source>
        <dbReference type="EMBL" id="GAA2496533.1"/>
    </source>
</evidence>
<reference evidence="3" key="1">
    <citation type="journal article" date="2019" name="Int. J. Syst. Evol. Microbiol.">
        <title>The Global Catalogue of Microorganisms (GCM) 10K type strain sequencing project: providing services to taxonomists for standard genome sequencing and annotation.</title>
        <authorList>
            <consortium name="The Broad Institute Genomics Platform"/>
            <consortium name="The Broad Institute Genome Sequencing Center for Infectious Disease"/>
            <person name="Wu L."/>
            <person name="Ma J."/>
        </authorList>
    </citation>
    <scope>NUCLEOTIDE SEQUENCE [LARGE SCALE GENOMIC DNA]</scope>
    <source>
        <strain evidence="3">JCM 5062</strain>
    </source>
</reference>
<feature type="compositionally biased region" description="Acidic residues" evidence="1">
    <location>
        <begin position="1"/>
        <end position="41"/>
    </location>
</feature>
<organism evidence="2 3">
    <name type="scientific">Streptomyces gobitricini</name>
    <dbReference type="NCBI Taxonomy" id="68211"/>
    <lineage>
        <taxon>Bacteria</taxon>
        <taxon>Bacillati</taxon>
        <taxon>Actinomycetota</taxon>
        <taxon>Actinomycetes</taxon>
        <taxon>Kitasatosporales</taxon>
        <taxon>Streptomycetaceae</taxon>
        <taxon>Streptomyces</taxon>
    </lineage>
</organism>
<proteinExistence type="predicted"/>
<sequence>MAGLESDDAELEDELEEEPDAESDELVEPEELDFEAGELLDDAPRLSLR</sequence>
<feature type="region of interest" description="Disordered" evidence="1">
    <location>
        <begin position="1"/>
        <end position="49"/>
    </location>
</feature>
<name>A0ABP5ZF48_9ACTN</name>
<dbReference type="Proteomes" id="UP001499942">
    <property type="component" value="Unassembled WGS sequence"/>
</dbReference>